<dbReference type="RefSeq" id="XP_002779047.1">
    <property type="nucleotide sequence ID" value="XM_002779001.1"/>
</dbReference>
<name>C5KXW8_PERM5</name>
<feature type="compositionally biased region" description="Polar residues" evidence="1">
    <location>
        <begin position="1"/>
        <end position="15"/>
    </location>
</feature>
<dbReference type="InParanoid" id="C5KXW8"/>
<dbReference type="AlphaFoldDB" id="C5KXW8"/>
<feature type="compositionally biased region" description="Basic and acidic residues" evidence="1">
    <location>
        <begin position="57"/>
        <end position="77"/>
    </location>
</feature>
<proteinExistence type="predicted"/>
<dbReference type="OrthoDB" id="1740567at2759"/>
<gene>
    <name evidence="2" type="ORF">Pmar_PMAR000883</name>
</gene>
<accession>C5KXW8</accession>
<feature type="region of interest" description="Disordered" evidence="1">
    <location>
        <begin position="210"/>
        <end position="235"/>
    </location>
</feature>
<dbReference type="Proteomes" id="UP000007800">
    <property type="component" value="Unassembled WGS sequence"/>
</dbReference>
<evidence type="ECO:0000256" key="1">
    <source>
        <dbReference type="SAM" id="MobiDB-lite"/>
    </source>
</evidence>
<protein>
    <submittedName>
        <fullName evidence="2">Uncharacterized protein</fullName>
    </submittedName>
</protein>
<evidence type="ECO:0000313" key="3">
    <source>
        <dbReference type="Proteomes" id="UP000007800"/>
    </source>
</evidence>
<reference evidence="2 3" key="1">
    <citation type="submission" date="2008-07" db="EMBL/GenBank/DDBJ databases">
        <authorList>
            <person name="El-Sayed N."/>
            <person name="Caler E."/>
            <person name="Inman J."/>
            <person name="Amedeo P."/>
            <person name="Hass B."/>
            <person name="Wortman J."/>
        </authorList>
    </citation>
    <scope>NUCLEOTIDE SEQUENCE [LARGE SCALE GENOMIC DNA]</scope>
    <source>
        <strain evidence="3">ATCC 50983 / TXsc</strain>
    </source>
</reference>
<sequence>MAATTPASESWSSPPRRQHHGGGVSRSKKGREYDRAWYDDEEGGAAHSSYLGVTDESNEKRWAEKEERYRQDQEKNRLTRQPRMSVQSRARNRDGDAWELSRLAQAGFSFRKEMAENVGDLTTDDTGDRQAVVVRNYRPPFLDGRVQFSFQLEPVSVVKDPTADLPTLAKKGSRAMRHLKETQDKTKMRERFWEVAGSKIGEVMGVNNKTIQGEDEDEDETRRPSIEAVMSTTIH</sequence>
<organism evidence="3">
    <name type="scientific">Perkinsus marinus (strain ATCC 50983 / TXsc)</name>
    <dbReference type="NCBI Taxonomy" id="423536"/>
    <lineage>
        <taxon>Eukaryota</taxon>
        <taxon>Sar</taxon>
        <taxon>Alveolata</taxon>
        <taxon>Perkinsozoa</taxon>
        <taxon>Perkinsea</taxon>
        <taxon>Perkinsida</taxon>
        <taxon>Perkinsidae</taxon>
        <taxon>Perkinsus</taxon>
    </lineage>
</organism>
<dbReference type="EMBL" id="GG677256">
    <property type="protein sequence ID" value="EER10842.1"/>
    <property type="molecule type" value="Genomic_DNA"/>
</dbReference>
<feature type="region of interest" description="Disordered" evidence="1">
    <location>
        <begin position="1"/>
        <end position="94"/>
    </location>
</feature>
<evidence type="ECO:0000313" key="2">
    <source>
        <dbReference type="EMBL" id="EER10842.1"/>
    </source>
</evidence>
<keyword evidence="3" id="KW-1185">Reference proteome</keyword>
<dbReference type="GeneID" id="9039222"/>